<sequence>METLAYKFLCRTFGEGLPVCSEVHWYNGFLWLTTFDQGWATLIASVFGFGAIAYQTRAGFKNLRISANEQAEADRKAREHQAILDHQTAAHERASEIRSIASALSAELGAASAQIGRAIPLLKIASEVMKVGGKTVPNTPFDIRSYIPAFHPVVFESNASKLGLLGPSTANDVVEVYHVLIMRENVSPASGLTAQLIGTILESYAVMYENWQKDQYHVQMRLLSTISGEDPGPLYVARQTRNTSGKDTHTAAFSKV</sequence>
<name>A0AAN1EI41_RHIET</name>
<dbReference type="RefSeq" id="WP_155249390.1">
    <property type="nucleotide sequence ID" value="NZ_CP020906.1"/>
</dbReference>
<evidence type="ECO:0000313" key="2">
    <source>
        <dbReference type="Proteomes" id="UP000194159"/>
    </source>
</evidence>
<proteinExistence type="predicted"/>
<evidence type="ECO:0000313" key="1">
    <source>
        <dbReference type="EMBL" id="ARQ08292.1"/>
    </source>
</evidence>
<dbReference type="EMBL" id="CP020906">
    <property type="protein sequence ID" value="ARQ08292.1"/>
    <property type="molecule type" value="Genomic_DNA"/>
</dbReference>
<reference evidence="1 2" key="1">
    <citation type="submission" date="2017-04" db="EMBL/GenBank/DDBJ databases">
        <title>Complete genome sequences of Rhizobium genomic linages associated to common bean (phaseolus vulgaris).</title>
        <authorList>
            <person name="Santamaria R.I."/>
            <person name="Bustos P."/>
            <person name="Perez-Carrascal O."/>
            <person name="Martinez-Flores I."/>
            <person name="Juarez S."/>
            <person name="Lozano L."/>
            <person name="Miranda F."/>
            <person name="Vinuesa P."/>
            <person name="Martinez-Romero E."/>
            <person name="Cevallos M.A."/>
            <person name="Romero D."/>
            <person name="Davila G."/>
            <person name="Gonzalez V."/>
        </authorList>
    </citation>
    <scope>NUCLEOTIDE SEQUENCE [LARGE SCALE GENOMIC DNA]</scope>
    <source>
        <strain evidence="1 2">NXC12</strain>
    </source>
</reference>
<dbReference type="Proteomes" id="UP000194159">
    <property type="component" value="Chromosome"/>
</dbReference>
<gene>
    <name evidence="1" type="ORF">NXC12_CH00193</name>
</gene>
<dbReference type="AlphaFoldDB" id="A0AAN1EI41"/>
<organism evidence="1 2">
    <name type="scientific">Rhizobium etli</name>
    <dbReference type="NCBI Taxonomy" id="29449"/>
    <lineage>
        <taxon>Bacteria</taxon>
        <taxon>Pseudomonadati</taxon>
        <taxon>Pseudomonadota</taxon>
        <taxon>Alphaproteobacteria</taxon>
        <taxon>Hyphomicrobiales</taxon>
        <taxon>Rhizobiaceae</taxon>
        <taxon>Rhizobium/Agrobacterium group</taxon>
        <taxon>Rhizobium</taxon>
    </lineage>
</organism>
<protein>
    <submittedName>
        <fullName evidence="1">Uncharacterized protein</fullName>
    </submittedName>
</protein>
<accession>A0AAN1EI41</accession>